<comment type="subcellular location">
    <subcellularLocation>
        <location evidence="1">Cell membrane</location>
    </subcellularLocation>
</comment>
<reference evidence="7 8" key="1">
    <citation type="submission" date="2016-06" db="EMBL/GenBank/DDBJ databases">
        <title>Genome sequence of endosymbiont of Candidatus Endolucinida thiodiazotropha.</title>
        <authorList>
            <person name="Poehlein A."/>
            <person name="Koenig S."/>
            <person name="Heiden S.E."/>
            <person name="Thuermer A."/>
            <person name="Voget S."/>
            <person name="Daniel R."/>
            <person name="Markert S."/>
            <person name="Gros O."/>
            <person name="Schweder T."/>
        </authorList>
    </citation>
    <scope>NUCLEOTIDE SEQUENCE [LARGE SCALE GENOMIC DNA]</scope>
    <source>
        <strain evidence="7 8">COS</strain>
    </source>
</reference>
<dbReference type="InterPro" id="IPR026461">
    <property type="entry name" value="Trfase_2_rSAM/seldom_assoc"/>
</dbReference>
<keyword evidence="2" id="KW-1003">Cell membrane</keyword>
<keyword evidence="8" id="KW-1185">Reference proteome</keyword>
<evidence type="ECO:0000256" key="4">
    <source>
        <dbReference type="ARBA" id="ARBA00022679"/>
    </source>
</evidence>
<dbReference type="GO" id="GO:0016757">
    <property type="term" value="F:glycosyltransferase activity"/>
    <property type="evidence" value="ECO:0007669"/>
    <property type="project" value="UniProtKB-KW"/>
</dbReference>
<accession>A0A7Z1ADP8</accession>
<dbReference type="InterPro" id="IPR029044">
    <property type="entry name" value="Nucleotide-diphossugar_trans"/>
</dbReference>
<dbReference type="PANTHER" id="PTHR43646">
    <property type="entry name" value="GLYCOSYLTRANSFERASE"/>
    <property type="match status" value="1"/>
</dbReference>
<evidence type="ECO:0000256" key="2">
    <source>
        <dbReference type="ARBA" id="ARBA00022475"/>
    </source>
</evidence>
<dbReference type="NCBIfam" id="TIGR04283">
    <property type="entry name" value="glyco_like_mftF"/>
    <property type="match status" value="1"/>
</dbReference>
<dbReference type="PANTHER" id="PTHR43646:SF2">
    <property type="entry name" value="GLYCOSYLTRANSFERASE 2-LIKE DOMAIN-CONTAINING PROTEIN"/>
    <property type="match status" value="1"/>
</dbReference>
<gene>
    <name evidence="7" type="ORF">CODIS_41790</name>
</gene>
<dbReference type="OrthoDB" id="5291101at2"/>
<dbReference type="CDD" id="cd02522">
    <property type="entry name" value="GT_2_like_a"/>
    <property type="match status" value="1"/>
</dbReference>
<evidence type="ECO:0000313" key="8">
    <source>
        <dbReference type="Proteomes" id="UP000094769"/>
    </source>
</evidence>
<keyword evidence="4 7" id="KW-0808">Transferase</keyword>
<evidence type="ECO:0000259" key="6">
    <source>
        <dbReference type="Pfam" id="PF00535"/>
    </source>
</evidence>
<dbReference type="GO" id="GO:0005886">
    <property type="term" value="C:plasma membrane"/>
    <property type="evidence" value="ECO:0007669"/>
    <property type="project" value="UniProtKB-SubCell"/>
</dbReference>
<sequence>MSSRQGSDTRMISIIIPCLNEGQGLQRCLSDLQAMRSAGHELILVDGGSRERGLIAKLEPYVDRLLYASPGRAQQMNSGAMHASGDVYWFLHADSRIRDGMDCEILAAVGSKPSWGRFDIRLSGSHPLFRIIERMMNWRSRISGIATGDQGIFVHCRLFEQVGGFPLQPLMEDIEISRRLKRLTLPVCLHGPLVTSSRRWESKGIVRTMLLMWMLRFAYWVGVKPKHLARLYTLAPG</sequence>
<dbReference type="Gene3D" id="3.90.550.10">
    <property type="entry name" value="Spore Coat Polysaccharide Biosynthesis Protein SpsA, Chain A"/>
    <property type="match status" value="1"/>
</dbReference>
<dbReference type="InterPro" id="IPR001173">
    <property type="entry name" value="Glyco_trans_2-like"/>
</dbReference>
<feature type="domain" description="Glycosyltransferase 2-like" evidence="6">
    <location>
        <begin position="13"/>
        <end position="130"/>
    </location>
</feature>
<comment type="caution">
    <text evidence="7">The sequence shown here is derived from an EMBL/GenBank/DDBJ whole genome shotgun (WGS) entry which is preliminary data.</text>
</comment>
<keyword evidence="5" id="KW-0472">Membrane</keyword>
<dbReference type="Pfam" id="PF00535">
    <property type="entry name" value="Glycos_transf_2"/>
    <property type="match status" value="1"/>
</dbReference>
<name>A0A7Z1ADP8_9GAMM</name>
<evidence type="ECO:0000256" key="5">
    <source>
        <dbReference type="ARBA" id="ARBA00023136"/>
    </source>
</evidence>
<keyword evidence="3" id="KW-0328">Glycosyltransferase</keyword>
<evidence type="ECO:0000256" key="3">
    <source>
        <dbReference type="ARBA" id="ARBA00022676"/>
    </source>
</evidence>
<organism evidence="7 8">
    <name type="scientific">Candidatus Thiodiazotropha endolucinida</name>
    <dbReference type="NCBI Taxonomy" id="1655433"/>
    <lineage>
        <taxon>Bacteria</taxon>
        <taxon>Pseudomonadati</taxon>
        <taxon>Pseudomonadota</taxon>
        <taxon>Gammaproteobacteria</taxon>
        <taxon>Chromatiales</taxon>
        <taxon>Sedimenticolaceae</taxon>
        <taxon>Candidatus Thiodiazotropha</taxon>
    </lineage>
</organism>
<dbReference type="Proteomes" id="UP000094769">
    <property type="component" value="Unassembled WGS sequence"/>
</dbReference>
<dbReference type="SUPFAM" id="SSF53448">
    <property type="entry name" value="Nucleotide-diphospho-sugar transferases"/>
    <property type="match status" value="1"/>
</dbReference>
<dbReference type="AlphaFoldDB" id="A0A7Z1ADP8"/>
<evidence type="ECO:0000256" key="1">
    <source>
        <dbReference type="ARBA" id="ARBA00004236"/>
    </source>
</evidence>
<dbReference type="EMBL" id="MARB01000047">
    <property type="protein sequence ID" value="ODJ85603.1"/>
    <property type="molecule type" value="Genomic_DNA"/>
</dbReference>
<dbReference type="RefSeq" id="WP_083220960.1">
    <property type="nucleotide sequence ID" value="NZ_MARB01000047.1"/>
</dbReference>
<evidence type="ECO:0000313" key="7">
    <source>
        <dbReference type="EMBL" id="ODJ85603.1"/>
    </source>
</evidence>
<proteinExistence type="predicted"/>
<protein>
    <submittedName>
        <fullName evidence="7">N-glycosyltransferase</fullName>
    </submittedName>
</protein>